<name>A0AA42LPJ4_9BURK</name>
<keyword evidence="1" id="KW-0472">Membrane</keyword>
<comment type="caution">
    <text evidence="2">The sequence shown here is derived from an EMBL/GenBank/DDBJ whole genome shotgun (WGS) entry which is preliminary data.</text>
</comment>
<proteinExistence type="predicted"/>
<dbReference type="Pfam" id="PF10617">
    <property type="entry name" value="DUF2474"/>
    <property type="match status" value="1"/>
</dbReference>
<sequence>MPALTTTPDAARATPAAWRSRLLWLALIWAASVAALGVAAYALRLLMRAVGMST</sequence>
<dbReference type="AlphaFoldDB" id="A0AA42LPJ4"/>
<feature type="transmembrane region" description="Helical" evidence="1">
    <location>
        <begin position="22"/>
        <end position="43"/>
    </location>
</feature>
<evidence type="ECO:0000313" key="3">
    <source>
        <dbReference type="Proteomes" id="UP001161094"/>
    </source>
</evidence>
<dbReference type="RefSeq" id="WP_259250399.1">
    <property type="nucleotide sequence ID" value="NZ_JAOCDZ010000010.1"/>
</dbReference>
<accession>A0AA42LPJ4</accession>
<dbReference type="InterPro" id="IPR018895">
    <property type="entry name" value="DUF2474"/>
</dbReference>
<gene>
    <name evidence="2" type="ORF">N5D93_15285</name>
</gene>
<evidence type="ECO:0000313" key="2">
    <source>
        <dbReference type="EMBL" id="MDH0737174.1"/>
    </source>
</evidence>
<dbReference type="Proteomes" id="UP001161094">
    <property type="component" value="Unassembled WGS sequence"/>
</dbReference>
<keyword evidence="1" id="KW-1133">Transmembrane helix</keyword>
<evidence type="ECO:0000256" key="1">
    <source>
        <dbReference type="SAM" id="Phobius"/>
    </source>
</evidence>
<reference evidence="2" key="1">
    <citation type="submission" date="2022-09" db="EMBL/GenBank/DDBJ databases">
        <title>Intensive care unit water sources are persistently colonized with multi-drug resistant bacteria and are the site of extensive horizontal gene transfer of antibiotic resistance genes.</title>
        <authorList>
            <person name="Diorio-Toth L."/>
        </authorList>
    </citation>
    <scope>NUCLEOTIDE SEQUENCE</scope>
    <source>
        <strain evidence="2">GD03843</strain>
    </source>
</reference>
<keyword evidence="1" id="KW-0812">Transmembrane</keyword>
<dbReference type="EMBL" id="JAOCDZ010000010">
    <property type="protein sequence ID" value="MDH0737174.1"/>
    <property type="molecule type" value="Genomic_DNA"/>
</dbReference>
<protein>
    <submittedName>
        <fullName evidence="2">DUF2474 domain-containing protein</fullName>
    </submittedName>
</protein>
<organism evidence="2 3">
    <name type="scientific">Achromobacter spanius</name>
    <dbReference type="NCBI Taxonomy" id="217203"/>
    <lineage>
        <taxon>Bacteria</taxon>
        <taxon>Pseudomonadati</taxon>
        <taxon>Pseudomonadota</taxon>
        <taxon>Betaproteobacteria</taxon>
        <taxon>Burkholderiales</taxon>
        <taxon>Alcaligenaceae</taxon>
        <taxon>Achromobacter</taxon>
    </lineage>
</organism>